<organism evidence="2 3">
    <name type="scientific">Kushneria aurantia</name>
    <dbReference type="NCBI Taxonomy" id="504092"/>
    <lineage>
        <taxon>Bacteria</taxon>
        <taxon>Pseudomonadati</taxon>
        <taxon>Pseudomonadota</taxon>
        <taxon>Gammaproteobacteria</taxon>
        <taxon>Oceanospirillales</taxon>
        <taxon>Halomonadaceae</taxon>
        <taxon>Kushneria</taxon>
    </lineage>
</organism>
<keyword evidence="3" id="KW-1185">Reference proteome</keyword>
<keyword evidence="1" id="KW-0472">Membrane</keyword>
<reference evidence="2 3" key="1">
    <citation type="submission" date="2024-09" db="EMBL/GenBank/DDBJ databases">
        <authorList>
            <person name="Sun Q."/>
            <person name="Mori K."/>
        </authorList>
    </citation>
    <scope>NUCLEOTIDE SEQUENCE [LARGE SCALE GENOMIC DNA]</scope>
    <source>
        <strain evidence="2 3">CCM 7415</strain>
    </source>
</reference>
<proteinExistence type="predicted"/>
<comment type="caution">
    <text evidence="2">The sequence shown here is derived from an EMBL/GenBank/DDBJ whole genome shotgun (WGS) entry which is preliminary data.</text>
</comment>
<feature type="transmembrane region" description="Helical" evidence="1">
    <location>
        <begin position="165"/>
        <end position="185"/>
    </location>
</feature>
<gene>
    <name evidence="2" type="ORF">ACFFHW_15105</name>
</gene>
<keyword evidence="2" id="KW-0067">ATP-binding</keyword>
<keyword evidence="1" id="KW-0812">Transmembrane</keyword>
<feature type="transmembrane region" description="Helical" evidence="1">
    <location>
        <begin position="86"/>
        <end position="107"/>
    </location>
</feature>
<feature type="transmembrane region" description="Helical" evidence="1">
    <location>
        <begin position="37"/>
        <end position="57"/>
    </location>
</feature>
<dbReference type="Proteomes" id="UP001589814">
    <property type="component" value="Unassembled WGS sequence"/>
</dbReference>
<dbReference type="RefSeq" id="WP_019951562.1">
    <property type="nucleotide sequence ID" value="NZ_JBHLVX010000056.1"/>
</dbReference>
<name>A0ABV6G6K4_9GAMM</name>
<dbReference type="EMBL" id="JBHLVX010000056">
    <property type="protein sequence ID" value="MFC0269297.1"/>
    <property type="molecule type" value="Genomic_DNA"/>
</dbReference>
<keyword evidence="1" id="KW-1133">Transmembrane helix</keyword>
<evidence type="ECO:0000313" key="3">
    <source>
        <dbReference type="Proteomes" id="UP001589814"/>
    </source>
</evidence>
<dbReference type="GO" id="GO:0005524">
    <property type="term" value="F:ATP binding"/>
    <property type="evidence" value="ECO:0007669"/>
    <property type="project" value="UniProtKB-KW"/>
</dbReference>
<feature type="transmembrane region" description="Helical" evidence="1">
    <location>
        <begin position="197"/>
        <end position="217"/>
    </location>
</feature>
<evidence type="ECO:0000313" key="2">
    <source>
        <dbReference type="EMBL" id="MFC0269297.1"/>
    </source>
</evidence>
<keyword evidence="2" id="KW-0547">Nucleotide-binding</keyword>
<sequence length="599" mass="68492">MSDPLTDSGVDEVRVHQVHDLMMALFRFVLWPFRWRVGVILIMQMVSQIMLVASLLLPWQLLQVLLTGHNRIEGLVSGAEGSNDEITLLIMLTAICFCSYALLKWWIKKAIVDLSEAIFKRLNKTRMVNNHRLLGRRVLSVVISALSSILIAVLFILLIAMLHQLLAFLAVMFVFFLVGWLRFFYCFERVNKIQQTLQNNVLTLINIGFVLSFSIIFLDYLHDAMRPFLVLFVLLLSMRQLMASSVNALVNFLSIIKRFQQINMLLLPRSQQIALPSATSFTQRFEQAAIAHWLLPWLTGRQYIIGNPVVCQCRLLHGRGVAQVIIQHDGGEKAPRYLLFKCYIPARENEALHEAALLNAVGSYHHSGSSSIPELIENGRFSWCCFLLLTVGNKRPQWKNAEERKPWMGKLRQDFCNISLPNNLVGQFAATFPSLPERMRELAMTRFNYLVQQDRDSFQVDRLIRLWPLMLAEVEKVPGFLAIQNPASARLASMDDQILLMDWQGWVFDTLGAYWPLSANIHTEAYELIATHWQDPESRQCWLQFGTPAMAAHYVALAARAHEFCQRYRNLNDAGALNMINGLLLAFEAIVNSDTDTTP</sequence>
<accession>A0ABV6G6K4</accession>
<feature type="transmembrane region" description="Helical" evidence="1">
    <location>
        <begin position="138"/>
        <end position="159"/>
    </location>
</feature>
<evidence type="ECO:0000256" key="1">
    <source>
        <dbReference type="SAM" id="Phobius"/>
    </source>
</evidence>
<protein>
    <submittedName>
        <fullName evidence="2">ABC transporter ATP-binding protein</fullName>
    </submittedName>
</protein>